<dbReference type="Gene3D" id="3.30.420.10">
    <property type="entry name" value="Ribonuclease H-like superfamily/Ribonuclease H"/>
    <property type="match status" value="1"/>
</dbReference>
<dbReference type="GO" id="GO:0003676">
    <property type="term" value="F:nucleic acid binding"/>
    <property type="evidence" value="ECO:0007669"/>
    <property type="project" value="InterPro"/>
</dbReference>
<reference evidence="2" key="1">
    <citation type="journal article" date="2015" name="Nature">
        <title>Complex archaea that bridge the gap between prokaryotes and eukaryotes.</title>
        <authorList>
            <person name="Spang A."/>
            <person name="Saw J.H."/>
            <person name="Jorgensen S.L."/>
            <person name="Zaremba-Niedzwiedzka K."/>
            <person name="Martijn J."/>
            <person name="Lind A.E."/>
            <person name="van Eijk R."/>
            <person name="Schleper C."/>
            <person name="Guy L."/>
            <person name="Ettema T.J."/>
        </authorList>
    </citation>
    <scope>NUCLEOTIDE SEQUENCE</scope>
</reference>
<dbReference type="PANTHER" id="PTHR35004">
    <property type="entry name" value="TRANSPOSASE RV3428C-RELATED"/>
    <property type="match status" value="1"/>
</dbReference>
<dbReference type="EMBL" id="LAZR01049230">
    <property type="protein sequence ID" value="KKK90126.1"/>
    <property type="molecule type" value="Genomic_DNA"/>
</dbReference>
<protein>
    <recommendedName>
        <fullName evidence="1">Integrase catalytic domain-containing protein</fullName>
    </recommendedName>
</protein>
<dbReference type="PANTHER" id="PTHR35004:SF8">
    <property type="entry name" value="TRANSPOSASE RV3428C-RELATED"/>
    <property type="match status" value="1"/>
</dbReference>
<feature type="domain" description="Integrase catalytic" evidence="1">
    <location>
        <begin position="134"/>
        <end position="311"/>
    </location>
</feature>
<name>A0A0F9C0C4_9ZZZZ</name>
<dbReference type="SUPFAM" id="SSF53098">
    <property type="entry name" value="Ribonuclease H-like"/>
    <property type="match status" value="1"/>
</dbReference>
<proteinExistence type="predicted"/>
<organism evidence="2">
    <name type="scientific">marine sediment metagenome</name>
    <dbReference type="NCBI Taxonomy" id="412755"/>
    <lineage>
        <taxon>unclassified sequences</taxon>
        <taxon>metagenomes</taxon>
        <taxon>ecological metagenomes</taxon>
    </lineage>
</organism>
<dbReference type="InterPro" id="IPR036397">
    <property type="entry name" value="RNaseH_sf"/>
</dbReference>
<dbReference type="GO" id="GO:0015074">
    <property type="term" value="P:DNA integration"/>
    <property type="evidence" value="ECO:0007669"/>
    <property type="project" value="InterPro"/>
</dbReference>
<feature type="non-terminal residue" evidence="2">
    <location>
        <position position="341"/>
    </location>
</feature>
<gene>
    <name evidence="2" type="ORF">LCGC14_2726220</name>
</gene>
<comment type="caution">
    <text evidence="2">The sequence shown here is derived from an EMBL/GenBank/DDBJ whole genome shotgun (WGS) entry which is preliminary data.</text>
</comment>
<accession>A0A0F9C0C4</accession>
<dbReference type="AlphaFoldDB" id="A0A0F9C0C4"/>
<sequence length="341" mass="39588">MAGRRKKVLDVREMVRRFRLGESDRRIARELRLSRRTVKKYREWASEKGLLEGEELASPSSIDEGLKQGESVEVRGPVSSVEKYRDFVVEKRKKGVELVALLRLLHERGYQGSYSSLRRFVARLEPSQPEATVRVETPPGDEAQVDFGYAGKLHDPITRRLRKAWVFVMTLCYSRHQYAEIVFDQKVETWVELHVRAFEWFGGVVRRVVLDNLRAGIVKAVLHDQEAQRSYRELAEHYGFLISPCRPRKPEHKGKVESGVHYAKRNALAGRDFLDIRAANAHLERWALEVAGVRDHGTTHEQPLVRFQTERESLLPLPTQRYEIVVWKHAKLHPDCHVVFD</sequence>
<dbReference type="PROSITE" id="PS50994">
    <property type="entry name" value="INTEGRASE"/>
    <property type="match status" value="1"/>
</dbReference>
<dbReference type="InterPro" id="IPR001584">
    <property type="entry name" value="Integrase_cat-core"/>
</dbReference>
<evidence type="ECO:0000313" key="2">
    <source>
        <dbReference type="EMBL" id="KKK90126.1"/>
    </source>
</evidence>
<evidence type="ECO:0000259" key="1">
    <source>
        <dbReference type="PROSITE" id="PS50994"/>
    </source>
</evidence>
<dbReference type="NCBIfam" id="NF033546">
    <property type="entry name" value="transpos_IS21"/>
    <property type="match status" value="1"/>
</dbReference>
<dbReference type="Pfam" id="PF00665">
    <property type="entry name" value="rve"/>
    <property type="match status" value="1"/>
</dbReference>
<dbReference type="InterPro" id="IPR012337">
    <property type="entry name" value="RNaseH-like_sf"/>
</dbReference>